<proteinExistence type="predicted"/>
<accession>A0A5M4AZ05</accession>
<comment type="caution">
    <text evidence="1">The sequence shown here is derived from an EMBL/GenBank/DDBJ whole genome shotgun (WGS) entry which is preliminary data.</text>
</comment>
<sequence>MTEKTNDPYAEIDKAFFADGYRLAASNLDDKLAKNSLLMHLNTQYSVIDSLLDAFQHKVVASGARIDCRLGCSWCCHQQVLVMPAEMLLIVDFIEKNFDKETKGAILRRAVDKDENVKKLSPEKVLLAKIPCPLLRDGSCSVYQVRPMACRIYLSSNVDSCFQEFHHPEKPDIFPELFDFPLHAGRMLNGGLIHYLKEKGISIYENRLEKILRLLLTEPDKGTKWLMGEEDFSDGYEQVEDIVRLREKP</sequence>
<dbReference type="OrthoDB" id="9810361at2"/>
<evidence type="ECO:0000313" key="1">
    <source>
        <dbReference type="EMBL" id="GET32861.1"/>
    </source>
</evidence>
<dbReference type="AlphaFoldDB" id="A0A5M4AZ05"/>
<dbReference type="Proteomes" id="UP000391834">
    <property type="component" value="Unassembled WGS sequence"/>
</dbReference>
<evidence type="ECO:0008006" key="3">
    <source>
        <dbReference type="Google" id="ProtNLM"/>
    </source>
</evidence>
<dbReference type="RefSeq" id="WP_025862731.1">
    <property type="nucleotide sequence ID" value="NZ_BLAX01000001.1"/>
</dbReference>
<gene>
    <name evidence="1" type="ORF">PbJCM13498_17240</name>
</gene>
<dbReference type="EMBL" id="BLAX01000001">
    <property type="protein sequence ID" value="GET32861.1"/>
    <property type="molecule type" value="Genomic_DNA"/>
</dbReference>
<protein>
    <recommendedName>
        <fullName evidence="3">Zinc/iron-chelating domain-containing protein</fullName>
    </recommendedName>
</protein>
<name>A0A5M4AZ05_9BACT</name>
<dbReference type="InterPro" id="IPR005358">
    <property type="entry name" value="Puta_zinc/iron-chelating_dom"/>
</dbReference>
<dbReference type="Pfam" id="PF03692">
    <property type="entry name" value="CxxCxxCC"/>
    <property type="match status" value="1"/>
</dbReference>
<organism evidence="1 2">
    <name type="scientific">Prolixibacter bellariivorans</name>
    <dbReference type="NCBI Taxonomy" id="314319"/>
    <lineage>
        <taxon>Bacteria</taxon>
        <taxon>Pseudomonadati</taxon>
        <taxon>Bacteroidota</taxon>
        <taxon>Bacteroidia</taxon>
        <taxon>Marinilabiliales</taxon>
        <taxon>Prolixibacteraceae</taxon>
        <taxon>Prolixibacter</taxon>
    </lineage>
</organism>
<evidence type="ECO:0000313" key="2">
    <source>
        <dbReference type="Proteomes" id="UP000391834"/>
    </source>
</evidence>
<reference evidence="1 2" key="1">
    <citation type="submission" date="2019-10" db="EMBL/GenBank/DDBJ databases">
        <title>Prolixibacter strains distinguished by the presence of nitrate reductase genes were adept at nitrate-dependent anaerobic corrosion of metallic iron and carbon steel.</title>
        <authorList>
            <person name="Iino T."/>
            <person name="Shono N."/>
            <person name="Ito K."/>
            <person name="Nakamura R."/>
            <person name="Sueoka K."/>
            <person name="Harayama S."/>
            <person name="Ohkuma M."/>
        </authorList>
    </citation>
    <scope>NUCLEOTIDE SEQUENCE [LARGE SCALE GENOMIC DNA]</scope>
    <source>
        <strain evidence="1 2">JCM 13498</strain>
    </source>
</reference>
<keyword evidence="2" id="KW-1185">Reference proteome</keyword>